<dbReference type="InterPro" id="IPR000242">
    <property type="entry name" value="PTP_cat"/>
</dbReference>
<dbReference type="GO" id="GO:0051046">
    <property type="term" value="P:regulation of secretion"/>
    <property type="evidence" value="ECO:0007669"/>
    <property type="project" value="TreeGrafter"/>
</dbReference>
<dbReference type="InterPro" id="IPR021613">
    <property type="entry name" value="Receptor_IA-2_dom"/>
</dbReference>
<evidence type="ECO:0000259" key="15">
    <source>
        <dbReference type="PROSITE" id="PS50056"/>
    </source>
</evidence>
<dbReference type="PROSITE" id="PS50056">
    <property type="entry name" value="TYR_PHOSPHATASE_2"/>
    <property type="match status" value="1"/>
</dbReference>
<evidence type="ECO:0000313" key="17">
    <source>
        <dbReference type="Proteomes" id="UP000694427"/>
    </source>
</evidence>
<dbReference type="Pfam" id="PF11548">
    <property type="entry name" value="Receptor_IA-2"/>
    <property type="match status" value="1"/>
</dbReference>
<dbReference type="PANTHER" id="PTHR46106">
    <property type="entry name" value="IA-2 PROTEIN TYROSINE PHOSPHATASE, ISOFORM C"/>
    <property type="match status" value="1"/>
</dbReference>
<feature type="compositionally biased region" description="Low complexity" evidence="12">
    <location>
        <begin position="339"/>
        <end position="370"/>
    </location>
</feature>
<evidence type="ECO:0000256" key="9">
    <source>
        <dbReference type="ARBA" id="ARBA00023180"/>
    </source>
</evidence>
<keyword evidence="17" id="KW-1185">Reference proteome</keyword>
<protein>
    <submittedName>
        <fullName evidence="16">Protein tyrosine phosphatase receptor type Na</fullName>
    </submittedName>
</protein>
<evidence type="ECO:0000256" key="2">
    <source>
        <dbReference type="ARBA" id="ARBA00022553"/>
    </source>
</evidence>
<keyword evidence="6" id="KW-0770">Synapse</keyword>
<keyword evidence="4" id="KW-0732">Signal</keyword>
<evidence type="ECO:0000256" key="1">
    <source>
        <dbReference type="ARBA" id="ARBA00004212"/>
    </source>
</evidence>
<dbReference type="GO" id="GO:0030141">
    <property type="term" value="C:secretory granule"/>
    <property type="evidence" value="ECO:0007669"/>
    <property type="project" value="InterPro"/>
</dbReference>
<dbReference type="SMART" id="SM01305">
    <property type="entry name" value="RESP18"/>
    <property type="match status" value="1"/>
</dbReference>
<evidence type="ECO:0000256" key="10">
    <source>
        <dbReference type="ARBA" id="ARBA00023329"/>
    </source>
</evidence>
<keyword evidence="8" id="KW-0675">Receptor</keyword>
<evidence type="ECO:0000256" key="3">
    <source>
        <dbReference type="ARBA" id="ARBA00022692"/>
    </source>
</evidence>
<dbReference type="InterPro" id="IPR038112">
    <property type="entry name" value="Receptor_IA-2_ectodomain_sf"/>
</dbReference>
<evidence type="ECO:0000256" key="5">
    <source>
        <dbReference type="ARBA" id="ARBA00022989"/>
    </source>
</evidence>
<evidence type="ECO:0000259" key="14">
    <source>
        <dbReference type="PROSITE" id="PS50055"/>
    </source>
</evidence>
<feature type="domain" description="Tyrosine-protein phosphatase" evidence="14">
    <location>
        <begin position="397"/>
        <end position="657"/>
    </location>
</feature>
<dbReference type="PRINTS" id="PR00700">
    <property type="entry name" value="PRTYPHPHTASE"/>
</dbReference>
<evidence type="ECO:0000313" key="16">
    <source>
        <dbReference type="Ensembl" id="ENSCCRP00010052004.1"/>
    </source>
</evidence>
<keyword evidence="3 13" id="KW-0812">Transmembrane</keyword>
<accession>A0A8C1KSH2</accession>
<dbReference type="Proteomes" id="UP000694427">
    <property type="component" value="Unplaced"/>
</dbReference>
<dbReference type="Ensembl" id="ENSCCRT00010057019.1">
    <property type="protein sequence ID" value="ENSCCRP00010052004.1"/>
    <property type="gene ID" value="ENSCCRG00010020954.1"/>
</dbReference>
<evidence type="ECO:0000256" key="4">
    <source>
        <dbReference type="ARBA" id="ARBA00022729"/>
    </source>
</evidence>
<evidence type="ECO:0000256" key="12">
    <source>
        <dbReference type="SAM" id="MobiDB-lite"/>
    </source>
</evidence>
<feature type="region of interest" description="Disordered" evidence="12">
    <location>
        <begin position="323"/>
        <end position="373"/>
    </location>
</feature>
<dbReference type="PROSITE" id="PS00383">
    <property type="entry name" value="TYR_PHOSPHATASE_1"/>
    <property type="match status" value="1"/>
</dbReference>
<proteinExistence type="predicted"/>
<dbReference type="GO" id="GO:0035773">
    <property type="term" value="P:insulin secretion involved in cellular response to glucose stimulus"/>
    <property type="evidence" value="ECO:0007669"/>
    <property type="project" value="TreeGrafter"/>
</dbReference>
<dbReference type="InterPro" id="IPR016130">
    <property type="entry name" value="Tyr_Pase_AS"/>
</dbReference>
<dbReference type="FunFam" id="3.90.190.10:FF:000017">
    <property type="entry name" value="receptor-type tyrosine-protein phosphatase-like N isoform X2"/>
    <property type="match status" value="1"/>
</dbReference>
<dbReference type="GO" id="GO:0030658">
    <property type="term" value="C:transport vesicle membrane"/>
    <property type="evidence" value="ECO:0007669"/>
    <property type="project" value="UniProtKB-SubCell"/>
</dbReference>
<dbReference type="PROSITE" id="PS50055">
    <property type="entry name" value="TYR_PHOSPHATASE_PTP"/>
    <property type="match status" value="1"/>
</dbReference>
<dbReference type="InterPro" id="IPR000387">
    <property type="entry name" value="Tyr_Pase_dom"/>
</dbReference>
<dbReference type="Pfam" id="PF00102">
    <property type="entry name" value="Y_phosphatase"/>
    <property type="match status" value="1"/>
</dbReference>
<dbReference type="Gene3D" id="3.90.190.10">
    <property type="entry name" value="Protein tyrosine phosphatase superfamily"/>
    <property type="match status" value="1"/>
</dbReference>
<evidence type="ECO:0000256" key="8">
    <source>
        <dbReference type="ARBA" id="ARBA00023170"/>
    </source>
</evidence>
<feature type="domain" description="Tyrosine specific protein phosphatases" evidence="15">
    <location>
        <begin position="576"/>
        <end position="648"/>
    </location>
</feature>
<sequence>MFILTSVTFQNNIEKMCFYFFASLKHYFNIIILCYFKRGFLSRFCIQSSRYEWFVFVCVTDKLFGQCWSSRHDQVQYQVSVPVLQRLQEVLKELMIQGKHTHTHTHICSCNAIIFHVNICVIDDTLAQLATLLKSFGVDPRDLSPQQIKRLTLVLQLLQNMENAGIDPLGLYDGVKLLETLAERIHLSTSSFINISVVGSALTFRIRQNSLNLSAEDVANKAAEKNFLEGETGLKIIQTGVGERSEGRGLPQATRVGEGSRGVIMTMVAMACVGTVLLVALVIACLRHHAHQLASGKLGLGPEAGAETHFDYQELCRQHMAAKSSFTRAEPGGRRGTDTSRVSSVSSQFSDGPQHSPSSHSSTPSWSEEPAQSNMDISTGHMILAYMEDHLKNKDRLRKEWEALCSYQAEPSSVSIAQSESNMQKNRYPDFVPYDHSRVKLKAEVNPLKEDYINASTIIDHDPRLPAYIATQGPLPHTVADFWQMVWENGCTVIVMMTALVEDGEKQCERYWPDEGSSLYNIYEVNLVSEHIWCKDFLVRSFYLKNVQTQETRTLTQFHLLSWPAQGIPSSTRPLLDFRRKVNKCYRGRSCPIIVHCSDGTGRTGTYILIDMVLNRMAKGVKEIDIAATLEHIRDQRPSMVRTKDQFEFALTAVAEEVNAILKALPQ</sequence>
<dbReference type="PANTHER" id="PTHR46106:SF1">
    <property type="entry name" value="RECEPTOR-TYPE TYROSINE-PROTEIN PHOSPHATASE-LIKE N"/>
    <property type="match status" value="1"/>
</dbReference>
<comment type="subcellular location">
    <subcellularLocation>
        <location evidence="1">Cytoplasmic vesicle</location>
        <location evidence="1">Secretory vesicle membrane</location>
        <topology evidence="1">Single-pass type I membrane protein</topology>
    </subcellularLocation>
    <subcellularLocation>
        <location evidence="11">Synapse</location>
    </subcellularLocation>
</comment>
<reference evidence="16" key="1">
    <citation type="submission" date="2025-08" db="UniProtKB">
        <authorList>
            <consortium name="Ensembl"/>
        </authorList>
    </citation>
    <scope>IDENTIFICATION</scope>
</reference>
<dbReference type="SUPFAM" id="SSF52799">
    <property type="entry name" value="(Phosphotyrosine protein) phosphatases II"/>
    <property type="match status" value="1"/>
</dbReference>
<keyword evidence="7 13" id="KW-0472">Membrane</keyword>
<dbReference type="GO" id="GO:0004725">
    <property type="term" value="F:protein tyrosine phosphatase activity"/>
    <property type="evidence" value="ECO:0007669"/>
    <property type="project" value="InterPro"/>
</dbReference>
<evidence type="ECO:0000256" key="13">
    <source>
        <dbReference type="SAM" id="Phobius"/>
    </source>
</evidence>
<dbReference type="Gene3D" id="3.30.70.2470">
    <property type="entry name" value="Protein-tyrosine phosphatase receptor IA-2 ectodomain"/>
    <property type="match status" value="1"/>
</dbReference>
<organism evidence="16 17">
    <name type="scientific">Cyprinus carpio</name>
    <name type="common">Common carp</name>
    <dbReference type="NCBI Taxonomy" id="7962"/>
    <lineage>
        <taxon>Eukaryota</taxon>
        <taxon>Metazoa</taxon>
        <taxon>Chordata</taxon>
        <taxon>Craniata</taxon>
        <taxon>Vertebrata</taxon>
        <taxon>Euteleostomi</taxon>
        <taxon>Actinopterygii</taxon>
        <taxon>Neopterygii</taxon>
        <taxon>Teleostei</taxon>
        <taxon>Ostariophysi</taxon>
        <taxon>Cypriniformes</taxon>
        <taxon>Cyprinidae</taxon>
        <taxon>Cyprininae</taxon>
        <taxon>Cyprinus</taxon>
    </lineage>
</organism>
<dbReference type="AlphaFoldDB" id="A0A8C1KSH2"/>
<dbReference type="GO" id="GO:0045202">
    <property type="term" value="C:synapse"/>
    <property type="evidence" value="ECO:0007669"/>
    <property type="project" value="UniProtKB-SubCell"/>
</dbReference>
<feature type="transmembrane region" description="Helical" evidence="13">
    <location>
        <begin position="263"/>
        <end position="284"/>
    </location>
</feature>
<dbReference type="InterPro" id="IPR003595">
    <property type="entry name" value="Tyr_Pase_cat"/>
</dbReference>
<dbReference type="SMART" id="SM00404">
    <property type="entry name" value="PTPc_motif"/>
    <property type="match status" value="1"/>
</dbReference>
<keyword evidence="10" id="KW-0968">Cytoplasmic vesicle</keyword>
<dbReference type="InterPro" id="IPR029021">
    <property type="entry name" value="Prot-tyrosine_phosphatase-like"/>
</dbReference>
<dbReference type="SMART" id="SM00194">
    <property type="entry name" value="PTPc"/>
    <property type="match status" value="1"/>
</dbReference>
<name>A0A8C1KSH2_CYPCA</name>
<keyword evidence="2" id="KW-0597">Phosphoprotein</keyword>
<evidence type="ECO:0000256" key="6">
    <source>
        <dbReference type="ARBA" id="ARBA00023018"/>
    </source>
</evidence>
<dbReference type="InterPro" id="IPR033522">
    <property type="entry name" value="IA-2/IA-2_beta"/>
</dbReference>
<evidence type="ECO:0000256" key="7">
    <source>
        <dbReference type="ARBA" id="ARBA00023136"/>
    </source>
</evidence>
<keyword evidence="5 13" id="KW-1133">Transmembrane helix</keyword>
<feature type="transmembrane region" description="Helical" evidence="13">
    <location>
        <begin position="18"/>
        <end position="36"/>
    </location>
</feature>
<keyword evidence="9" id="KW-0325">Glycoprotein</keyword>
<reference evidence="16" key="2">
    <citation type="submission" date="2025-09" db="UniProtKB">
        <authorList>
            <consortium name="Ensembl"/>
        </authorList>
    </citation>
    <scope>IDENTIFICATION</scope>
</reference>
<evidence type="ECO:0000256" key="11">
    <source>
        <dbReference type="ARBA" id="ARBA00034103"/>
    </source>
</evidence>